<accession>A0AAD8YL68</accession>
<evidence type="ECO:0000256" key="6">
    <source>
        <dbReference type="ARBA" id="ARBA00023192"/>
    </source>
</evidence>
<dbReference type="InterPro" id="IPR036052">
    <property type="entry name" value="TrpB-like_PALP_sf"/>
</dbReference>
<evidence type="ECO:0000313" key="10">
    <source>
        <dbReference type="EMBL" id="KAK1747185.1"/>
    </source>
</evidence>
<comment type="similarity">
    <text evidence="2">Belongs to the cysteine synthase/cystathionine beta-synthase family.</text>
</comment>
<protein>
    <submittedName>
        <fullName evidence="10">Cysteine synthase 1</fullName>
        <ecNumber evidence="10">2.5.1.47</ecNumber>
    </submittedName>
</protein>
<dbReference type="Gene3D" id="3.40.50.1100">
    <property type="match status" value="2"/>
</dbReference>
<evidence type="ECO:0000256" key="1">
    <source>
        <dbReference type="ARBA" id="ARBA00001933"/>
    </source>
</evidence>
<dbReference type="Pfam" id="PF00462">
    <property type="entry name" value="Glutaredoxin"/>
    <property type="match status" value="1"/>
</dbReference>
<dbReference type="SUPFAM" id="SSF52833">
    <property type="entry name" value="Thioredoxin-like"/>
    <property type="match status" value="1"/>
</dbReference>
<evidence type="ECO:0000256" key="7">
    <source>
        <dbReference type="SAM" id="MobiDB-lite"/>
    </source>
</evidence>
<keyword evidence="4 10" id="KW-0808">Transferase</keyword>
<dbReference type="InterPro" id="IPR050214">
    <property type="entry name" value="Cys_Synth/Cystath_Beta-Synth"/>
</dbReference>
<dbReference type="Pfam" id="PF00291">
    <property type="entry name" value="PALP"/>
    <property type="match status" value="1"/>
</dbReference>
<evidence type="ECO:0000256" key="5">
    <source>
        <dbReference type="ARBA" id="ARBA00022898"/>
    </source>
</evidence>
<name>A0AAD8YL68_9STRA</name>
<evidence type="ECO:0000313" key="11">
    <source>
        <dbReference type="Proteomes" id="UP001224775"/>
    </source>
</evidence>
<evidence type="ECO:0000256" key="3">
    <source>
        <dbReference type="ARBA" id="ARBA00022605"/>
    </source>
</evidence>
<dbReference type="EMBL" id="JATAAI010000003">
    <property type="protein sequence ID" value="KAK1747185.1"/>
    <property type="molecule type" value="Genomic_DNA"/>
</dbReference>
<comment type="caution">
    <text evidence="10">The sequence shown here is derived from an EMBL/GenBank/DDBJ whole genome shotgun (WGS) entry which is preliminary data.</text>
</comment>
<dbReference type="InterPro" id="IPR036249">
    <property type="entry name" value="Thioredoxin-like_sf"/>
</dbReference>
<evidence type="ECO:0000256" key="4">
    <source>
        <dbReference type="ARBA" id="ARBA00022679"/>
    </source>
</evidence>
<keyword evidence="5" id="KW-0663">Pyridoxal phosphate</keyword>
<proteinExistence type="inferred from homology"/>
<dbReference type="CDD" id="cd01561">
    <property type="entry name" value="CBS_like"/>
    <property type="match status" value="1"/>
</dbReference>
<keyword evidence="11" id="KW-1185">Reference proteome</keyword>
<sequence length="545" mass="59878">MSLFMPRFISLGKTTSSLLRRNNNSIYTPRRIIVSTMSSSSNSSIIESIANDARPSLKSSSILETIGKTPLVKINKMAPEGVNVYVKCEAFNPMGSVKDRLALGCIEWAEKNGHLKPGQTVVECTSGNTGIGLAMVCNAKGYPFVCVMAESFSIERRKLMRFLGARVILTNPAHKGSGMVIKTKELAEKHGWYWPNQFDNEANAYVHEITTGPELLQAMGDEKLDHLFLAYGTGGTLNGVSKVMKSRSPHTKIHCVEPDNAPMLYSQIETEYPTGEGELSSFKDPHPVWRPHLLQGWAPDWIPSLVDKARSRIDEVCHVGGDVAMATSKTLAQKEGIFTGTSGGGILASALKHAETCSPGTSIIAMLPDTGERYLSTPLFDGIGADMTEEEKEIAASTPSSPPPPVPLPSSTDESVAFVKGNIAKNKIVIWSLEYCEFCWTITNFFDTIGVPYTQINIDAFQYAKDNMGNKYRAALTDLTECATFPQCFIDGEFIGGAADACIKWRKKELQPVFDKAGIKYSHEYEGDPFEFLPKWMSQNPLRSK</sequence>
<feature type="domain" description="Glutaredoxin" evidence="9">
    <location>
        <begin position="428"/>
        <end position="495"/>
    </location>
</feature>
<dbReference type="InterPro" id="IPR002109">
    <property type="entry name" value="Glutaredoxin"/>
</dbReference>
<comment type="cofactor">
    <cofactor evidence="1">
        <name>pyridoxal 5'-phosphate</name>
        <dbReference type="ChEBI" id="CHEBI:597326"/>
    </cofactor>
</comment>
<dbReference type="Gene3D" id="3.40.30.10">
    <property type="entry name" value="Glutaredoxin"/>
    <property type="match status" value="1"/>
</dbReference>
<evidence type="ECO:0000256" key="2">
    <source>
        <dbReference type="ARBA" id="ARBA00007103"/>
    </source>
</evidence>
<dbReference type="Proteomes" id="UP001224775">
    <property type="component" value="Unassembled WGS sequence"/>
</dbReference>
<keyword evidence="6" id="KW-0198">Cysteine biosynthesis</keyword>
<dbReference type="AlphaFoldDB" id="A0AAD8YL68"/>
<dbReference type="PANTHER" id="PTHR10314">
    <property type="entry name" value="CYSTATHIONINE BETA-SYNTHASE"/>
    <property type="match status" value="1"/>
</dbReference>
<evidence type="ECO:0000259" key="8">
    <source>
        <dbReference type="Pfam" id="PF00291"/>
    </source>
</evidence>
<dbReference type="FunFam" id="3.40.50.1100:FF:000016">
    <property type="entry name" value="Cysteine synthase A"/>
    <property type="match status" value="1"/>
</dbReference>
<dbReference type="GO" id="GO:0004124">
    <property type="term" value="F:cysteine synthase activity"/>
    <property type="evidence" value="ECO:0007669"/>
    <property type="project" value="UniProtKB-EC"/>
</dbReference>
<dbReference type="SUPFAM" id="SSF53686">
    <property type="entry name" value="Tryptophan synthase beta subunit-like PLP-dependent enzymes"/>
    <property type="match status" value="1"/>
</dbReference>
<dbReference type="PROSITE" id="PS51354">
    <property type="entry name" value="GLUTAREDOXIN_2"/>
    <property type="match status" value="1"/>
</dbReference>
<gene>
    <name evidence="10" type="ORF">QTG54_002529</name>
</gene>
<keyword evidence="3" id="KW-0028">Amino-acid biosynthesis</keyword>
<organism evidence="10 11">
    <name type="scientific">Skeletonema marinoi</name>
    <dbReference type="NCBI Taxonomy" id="267567"/>
    <lineage>
        <taxon>Eukaryota</taxon>
        <taxon>Sar</taxon>
        <taxon>Stramenopiles</taxon>
        <taxon>Ochrophyta</taxon>
        <taxon>Bacillariophyta</taxon>
        <taxon>Coscinodiscophyceae</taxon>
        <taxon>Thalassiosirophycidae</taxon>
        <taxon>Thalassiosirales</taxon>
        <taxon>Skeletonemataceae</taxon>
        <taxon>Skeletonema</taxon>
        <taxon>Skeletonema marinoi-dohrnii complex</taxon>
    </lineage>
</organism>
<dbReference type="CDD" id="cd02066">
    <property type="entry name" value="GRX_family"/>
    <property type="match status" value="1"/>
</dbReference>
<reference evidence="10" key="1">
    <citation type="submission" date="2023-06" db="EMBL/GenBank/DDBJ databases">
        <title>Survivors Of The Sea: Transcriptome response of Skeletonema marinoi to long-term dormancy.</title>
        <authorList>
            <person name="Pinder M.I.M."/>
            <person name="Kourtchenko O."/>
            <person name="Robertson E.K."/>
            <person name="Larsson T."/>
            <person name="Maumus F."/>
            <person name="Osuna-Cruz C.M."/>
            <person name="Vancaester E."/>
            <person name="Stenow R."/>
            <person name="Vandepoele K."/>
            <person name="Ploug H."/>
            <person name="Bruchert V."/>
            <person name="Godhe A."/>
            <person name="Topel M."/>
        </authorList>
    </citation>
    <scope>NUCLEOTIDE SEQUENCE</scope>
    <source>
        <strain evidence="10">R05AC</strain>
    </source>
</reference>
<feature type="region of interest" description="Disordered" evidence="7">
    <location>
        <begin position="390"/>
        <end position="412"/>
    </location>
</feature>
<dbReference type="EC" id="2.5.1.47" evidence="10"/>
<feature type="domain" description="Tryptophan synthase beta chain-like PALP" evidence="8">
    <location>
        <begin position="63"/>
        <end position="369"/>
    </location>
</feature>
<dbReference type="InterPro" id="IPR001926">
    <property type="entry name" value="TrpB-like_PALP"/>
</dbReference>
<evidence type="ECO:0000259" key="9">
    <source>
        <dbReference type="Pfam" id="PF00462"/>
    </source>
</evidence>